<evidence type="ECO:0000313" key="2">
    <source>
        <dbReference type="Proteomes" id="UP000182788"/>
    </source>
</evidence>
<comment type="caution">
    <text evidence="1">The sequence shown here is derived from an EMBL/GenBank/DDBJ whole genome shotgun (WGS) entry which is preliminary data.</text>
</comment>
<dbReference type="GeneID" id="87590548"/>
<evidence type="ECO:0000313" key="1">
    <source>
        <dbReference type="EMBL" id="OJD81949.1"/>
    </source>
</evidence>
<proteinExistence type="predicted"/>
<dbReference type="AlphaFoldDB" id="A0A1J9W0K8"/>
<dbReference type="EMBL" id="MAOI01000023">
    <property type="protein sequence ID" value="OJD81949.1"/>
    <property type="molecule type" value="Genomic_DNA"/>
</dbReference>
<name>A0A1J9W0K8_9BACI</name>
<accession>A0A1J9W0K8</accession>
<protein>
    <submittedName>
        <fullName evidence="1">Sulfurtransferase</fullName>
    </submittedName>
</protein>
<organism evidence="1 2">
    <name type="scientific">Bacillus paramycoides</name>
    <dbReference type="NCBI Taxonomy" id="2026194"/>
    <lineage>
        <taxon>Bacteria</taxon>
        <taxon>Bacillati</taxon>
        <taxon>Bacillota</taxon>
        <taxon>Bacilli</taxon>
        <taxon>Bacillales</taxon>
        <taxon>Bacillaceae</taxon>
        <taxon>Bacillus</taxon>
        <taxon>Bacillus cereus group</taxon>
    </lineage>
</organism>
<dbReference type="SUPFAM" id="SSF52821">
    <property type="entry name" value="Rhodanese/Cell cycle control phosphatase"/>
    <property type="match status" value="1"/>
</dbReference>
<reference evidence="1 2" key="1">
    <citation type="submission" date="2016-06" db="EMBL/GenBank/DDBJ databases">
        <title>First insights into the genetic diversity and population structure of in the Bacillus cereus group bacteria from diverse marine environments.</title>
        <authorList>
            <person name="Liu Y."/>
            <person name="Lai Q."/>
            <person name="Shao Z."/>
        </authorList>
    </citation>
    <scope>NUCLEOTIDE SEQUENCE [LARGE SCALE GENOMIC DNA]</scope>
    <source>
        <strain evidence="1 2">NH24A2</strain>
    </source>
</reference>
<dbReference type="InterPro" id="IPR036873">
    <property type="entry name" value="Rhodanese-like_dom_sf"/>
</dbReference>
<keyword evidence="1" id="KW-0808">Transferase</keyword>
<dbReference type="GO" id="GO:0016740">
    <property type="term" value="F:transferase activity"/>
    <property type="evidence" value="ECO:0007669"/>
    <property type="project" value="UniProtKB-KW"/>
</dbReference>
<dbReference type="Gene3D" id="3.40.250.10">
    <property type="entry name" value="Rhodanese-like domain"/>
    <property type="match status" value="1"/>
</dbReference>
<gene>
    <name evidence="1" type="ORF">BAU28_23015</name>
</gene>
<dbReference type="Proteomes" id="UP000182788">
    <property type="component" value="Unassembled WGS sequence"/>
</dbReference>
<sequence length="115" mass="13474">MFYMVIPIIVLIIGNILKRYVPVLHVAHISIEQVRQSEDVIVIDVRDYTESHGNHTSKVMCIPYAYLKRYYYEIPNKPIHLIVHNKVDRNLSVRFLNKKGFCIQSYSVATNKVKL</sequence>
<dbReference type="RefSeq" id="WP_071717796.1">
    <property type="nucleotide sequence ID" value="NZ_CBCSHB010000012.1"/>
</dbReference>